<reference evidence="2" key="1">
    <citation type="submission" date="2020-05" db="EMBL/GenBank/DDBJ databases">
        <authorList>
            <person name="Chiriac C."/>
            <person name="Salcher M."/>
            <person name="Ghai R."/>
            <person name="Kavagutti S V."/>
        </authorList>
    </citation>
    <scope>NUCLEOTIDE SEQUENCE</scope>
</reference>
<sequence length="333" mass="36278">MAHNLEQFGDSTAFALRGEPAWHGLANVLFDADSHVDTKTMLDSAMLSQWDVRLEPLSYPDSYRVTTEDYSVIRTNPADKGIDVLATVGGRYKVFQNEDLFAFADNILDGGGQWESAGSIKQGRQVFGSLEIDRTIVLDPSGIADNVKTYLLVTTSHDGSSAIQALVTPVRVVCQNTLNMALGRGAKQTFRVRHTTGTAQRVDEARRVLKITFNHMDAFENMAQDLFQTAITNQQFDNLIADVYPSPDVASKAAFTKYTDKVDFIKALYLNSPTQVGITGTKWGALNALTEHIDYFRAGKAGQTEGLISAASGFEAGINGQKATILSKVLALA</sequence>
<dbReference type="Pfam" id="PF06067">
    <property type="entry name" value="DUF932"/>
    <property type="match status" value="1"/>
</dbReference>
<dbReference type="InterPro" id="IPR017686">
    <property type="entry name" value="Phg/plasmid-like_prot"/>
</dbReference>
<evidence type="ECO:0000313" key="1">
    <source>
        <dbReference type="EMBL" id="CAB4175049.1"/>
    </source>
</evidence>
<organism evidence="2">
    <name type="scientific">uncultured Caudovirales phage</name>
    <dbReference type="NCBI Taxonomy" id="2100421"/>
    <lineage>
        <taxon>Viruses</taxon>
        <taxon>Duplodnaviria</taxon>
        <taxon>Heunggongvirae</taxon>
        <taxon>Uroviricota</taxon>
        <taxon>Caudoviricetes</taxon>
        <taxon>Peduoviridae</taxon>
        <taxon>Maltschvirus</taxon>
        <taxon>Maltschvirus maltsch</taxon>
    </lineage>
</organism>
<evidence type="ECO:0000313" key="3">
    <source>
        <dbReference type="EMBL" id="CAB4188712.1"/>
    </source>
</evidence>
<proteinExistence type="predicted"/>
<name>A0A6J5Q723_9CAUD</name>
<dbReference type="InterPro" id="IPR026325">
    <property type="entry name" value="DUF932"/>
</dbReference>
<accession>A0A6J5Q723</accession>
<dbReference type="EMBL" id="LR796920">
    <property type="protein sequence ID" value="CAB4175049.1"/>
    <property type="molecule type" value="Genomic_DNA"/>
</dbReference>
<dbReference type="NCBIfam" id="TIGR03299">
    <property type="entry name" value="LGT_TIGR03299"/>
    <property type="match status" value="1"/>
</dbReference>
<dbReference type="EMBL" id="LR796984">
    <property type="protein sequence ID" value="CAB4179893.1"/>
    <property type="molecule type" value="Genomic_DNA"/>
</dbReference>
<evidence type="ECO:0000313" key="2">
    <source>
        <dbReference type="EMBL" id="CAB4179893.1"/>
    </source>
</evidence>
<dbReference type="EMBL" id="LR797127">
    <property type="protein sequence ID" value="CAB4188712.1"/>
    <property type="molecule type" value="Genomic_DNA"/>
</dbReference>
<gene>
    <name evidence="2" type="ORF">UFOVP1035_102</name>
    <name evidence="3" type="ORF">UFOVP1181_61</name>
    <name evidence="1" type="ORF">UFOVP965_106</name>
</gene>
<protein>
    <submittedName>
        <fullName evidence="2">LGT_TIGR03299, phage/plasmid-like protein TIGR03299</fullName>
    </submittedName>
</protein>